<dbReference type="EMBL" id="JAGJCB010000020">
    <property type="protein sequence ID" value="MBP0905349.1"/>
    <property type="molecule type" value="Genomic_DNA"/>
</dbReference>
<sequence>MSKISITSPVVSVSWLNDHLDAENLVVLDGSIKKIVNPKIDSIEFQIPKTRFFDLKTAFSNESAPFPTTFPSEEKFTLEAQALGINKNSAIVVYDDKGIYSSARVWWMFKAMGHDNVAVLNGGLPEWIKAGYITEGKSYFTGVKGDFEAHYKLGFMKFYDDVKQASETKTHTIIDARSEGRFKSIEPEPRVGLRMGTIPNSVNFPFEDLLKNNQLLSKKVIEAKFQSIAKKEEPIIFSCGSGITACILALGATISGYENIAVYDGSWTEWGSLVSE</sequence>
<dbReference type="SUPFAM" id="SSF52821">
    <property type="entry name" value="Rhodanese/Cell cycle control phosphatase"/>
    <property type="match status" value="2"/>
</dbReference>
<feature type="domain" description="Rhodanese" evidence="3">
    <location>
        <begin position="21"/>
        <end position="136"/>
    </location>
</feature>
<gene>
    <name evidence="4" type="ORF">J8H85_16065</name>
</gene>
<evidence type="ECO:0000256" key="2">
    <source>
        <dbReference type="ARBA" id="ARBA00022737"/>
    </source>
</evidence>
<dbReference type="PANTHER" id="PTHR11364:SF27">
    <property type="entry name" value="SULFURTRANSFERASE"/>
    <property type="match status" value="1"/>
</dbReference>
<dbReference type="RefSeq" id="WP_209656302.1">
    <property type="nucleotide sequence ID" value="NZ_JAGJCB010000020.1"/>
</dbReference>
<reference evidence="4 5" key="1">
    <citation type="submission" date="2021-04" db="EMBL/GenBank/DDBJ databases">
        <title>Mariniflexile gromovii gen. nov., sp. nov., a gliding bacterium isolated from the sea urchin Strongylocentrotus intermedius.</title>
        <authorList>
            <person name="Ko S."/>
            <person name="Le V."/>
            <person name="Ahn C.-Y."/>
            <person name="Oh H.-M."/>
        </authorList>
    </citation>
    <scope>NUCLEOTIDE SEQUENCE [LARGE SCALE GENOMIC DNA]</scope>
    <source>
        <strain evidence="4 5">KCTC 12570</strain>
    </source>
</reference>
<dbReference type="Pfam" id="PF00581">
    <property type="entry name" value="Rhodanese"/>
    <property type="match status" value="2"/>
</dbReference>
<comment type="caution">
    <text evidence="4">The sequence shown here is derived from an EMBL/GenBank/DDBJ whole genome shotgun (WGS) entry which is preliminary data.</text>
</comment>
<evidence type="ECO:0000313" key="5">
    <source>
        <dbReference type="Proteomes" id="UP000670776"/>
    </source>
</evidence>
<name>A0ABS4BXP5_9FLAO</name>
<dbReference type="CDD" id="cd01449">
    <property type="entry name" value="TST_Repeat_2"/>
    <property type="match status" value="1"/>
</dbReference>
<keyword evidence="2" id="KW-0677">Repeat</keyword>
<dbReference type="CDD" id="cd01448">
    <property type="entry name" value="TST_Repeat_1"/>
    <property type="match status" value="1"/>
</dbReference>
<dbReference type="InterPro" id="IPR036873">
    <property type="entry name" value="Rhodanese-like_dom_sf"/>
</dbReference>
<protein>
    <submittedName>
        <fullName evidence="4">Sulfurtransferase</fullName>
    </submittedName>
</protein>
<evidence type="ECO:0000259" key="3">
    <source>
        <dbReference type="PROSITE" id="PS50206"/>
    </source>
</evidence>
<keyword evidence="1" id="KW-0808">Transferase</keyword>
<proteinExistence type="predicted"/>
<evidence type="ECO:0000256" key="1">
    <source>
        <dbReference type="ARBA" id="ARBA00022679"/>
    </source>
</evidence>
<feature type="domain" description="Rhodanese" evidence="3">
    <location>
        <begin position="167"/>
        <end position="275"/>
    </location>
</feature>
<accession>A0ABS4BXP5</accession>
<dbReference type="InterPro" id="IPR001763">
    <property type="entry name" value="Rhodanese-like_dom"/>
</dbReference>
<dbReference type="InterPro" id="IPR045078">
    <property type="entry name" value="TST/MPST-like"/>
</dbReference>
<dbReference type="Proteomes" id="UP000670776">
    <property type="component" value="Unassembled WGS sequence"/>
</dbReference>
<keyword evidence="5" id="KW-1185">Reference proteome</keyword>
<organism evidence="4 5">
    <name type="scientific">Mariniflexile gromovii</name>
    <dbReference type="NCBI Taxonomy" id="362523"/>
    <lineage>
        <taxon>Bacteria</taxon>
        <taxon>Pseudomonadati</taxon>
        <taxon>Bacteroidota</taxon>
        <taxon>Flavobacteriia</taxon>
        <taxon>Flavobacteriales</taxon>
        <taxon>Flavobacteriaceae</taxon>
        <taxon>Mariniflexile</taxon>
    </lineage>
</organism>
<dbReference type="Gene3D" id="3.40.250.10">
    <property type="entry name" value="Rhodanese-like domain"/>
    <property type="match status" value="2"/>
</dbReference>
<dbReference type="PROSITE" id="PS50206">
    <property type="entry name" value="RHODANESE_3"/>
    <property type="match status" value="2"/>
</dbReference>
<evidence type="ECO:0000313" key="4">
    <source>
        <dbReference type="EMBL" id="MBP0905349.1"/>
    </source>
</evidence>
<dbReference type="SMART" id="SM00450">
    <property type="entry name" value="RHOD"/>
    <property type="match status" value="2"/>
</dbReference>
<dbReference type="PANTHER" id="PTHR11364">
    <property type="entry name" value="THIOSULFATE SULFERTANSFERASE"/>
    <property type="match status" value="1"/>
</dbReference>